<dbReference type="GO" id="GO:0008270">
    <property type="term" value="F:zinc ion binding"/>
    <property type="evidence" value="ECO:0007669"/>
    <property type="project" value="UniProtKB-KW"/>
</dbReference>
<gene>
    <name evidence="5" type="primary">Dere\GG21471</name>
    <name evidence="5" type="synonym">dere_GLEANR_6280</name>
    <name evidence="5" type="synonym">GG21471</name>
    <name evidence="5" type="ORF">Dere_GG21471</name>
</gene>
<reference evidence="5 6" key="1">
    <citation type="journal article" date="2007" name="Nature">
        <title>Evolution of genes and genomes on the Drosophila phylogeny.</title>
        <authorList>
            <consortium name="Drosophila 12 Genomes Consortium"/>
            <person name="Clark A.G."/>
            <person name="Eisen M.B."/>
            <person name="Smith D.R."/>
            <person name="Bergman C.M."/>
            <person name="Oliver B."/>
            <person name="Markow T.A."/>
            <person name="Kaufman T.C."/>
            <person name="Kellis M."/>
            <person name="Gelbart W."/>
            <person name="Iyer V.N."/>
            <person name="Pollard D.A."/>
            <person name="Sackton T.B."/>
            <person name="Larracuente A.M."/>
            <person name="Singh N.D."/>
            <person name="Abad J.P."/>
            <person name="Abt D.N."/>
            <person name="Adryan B."/>
            <person name="Aguade M."/>
            <person name="Akashi H."/>
            <person name="Anderson W.W."/>
            <person name="Aquadro C.F."/>
            <person name="Ardell D.H."/>
            <person name="Arguello R."/>
            <person name="Artieri C.G."/>
            <person name="Barbash D.A."/>
            <person name="Barker D."/>
            <person name="Barsanti P."/>
            <person name="Batterham P."/>
            <person name="Batzoglou S."/>
            <person name="Begun D."/>
            <person name="Bhutkar A."/>
            <person name="Blanco E."/>
            <person name="Bosak S.A."/>
            <person name="Bradley R.K."/>
            <person name="Brand A.D."/>
            <person name="Brent M.R."/>
            <person name="Brooks A.N."/>
            <person name="Brown R.H."/>
            <person name="Butlin R.K."/>
            <person name="Caggese C."/>
            <person name="Calvi B.R."/>
            <person name="Bernardo de Carvalho A."/>
            <person name="Caspi A."/>
            <person name="Castrezana S."/>
            <person name="Celniker S.E."/>
            <person name="Chang J.L."/>
            <person name="Chapple C."/>
            <person name="Chatterji S."/>
            <person name="Chinwalla A."/>
            <person name="Civetta A."/>
            <person name="Clifton S.W."/>
            <person name="Comeron J.M."/>
            <person name="Costello J.C."/>
            <person name="Coyne J.A."/>
            <person name="Daub J."/>
            <person name="David R.G."/>
            <person name="Delcher A.L."/>
            <person name="Delehaunty K."/>
            <person name="Do C.B."/>
            <person name="Ebling H."/>
            <person name="Edwards K."/>
            <person name="Eickbush T."/>
            <person name="Evans J.D."/>
            <person name="Filipski A."/>
            <person name="Findeiss S."/>
            <person name="Freyhult E."/>
            <person name="Fulton L."/>
            <person name="Fulton R."/>
            <person name="Garcia A.C."/>
            <person name="Gardiner A."/>
            <person name="Garfield D.A."/>
            <person name="Garvin B.E."/>
            <person name="Gibson G."/>
            <person name="Gilbert D."/>
            <person name="Gnerre S."/>
            <person name="Godfrey J."/>
            <person name="Good R."/>
            <person name="Gotea V."/>
            <person name="Gravely B."/>
            <person name="Greenberg A.J."/>
            <person name="Griffiths-Jones S."/>
            <person name="Gross S."/>
            <person name="Guigo R."/>
            <person name="Gustafson E.A."/>
            <person name="Haerty W."/>
            <person name="Hahn M.W."/>
            <person name="Halligan D.L."/>
            <person name="Halpern A.L."/>
            <person name="Halter G.M."/>
            <person name="Han M.V."/>
            <person name="Heger A."/>
            <person name="Hillier L."/>
            <person name="Hinrichs A.S."/>
            <person name="Holmes I."/>
            <person name="Hoskins R.A."/>
            <person name="Hubisz M.J."/>
            <person name="Hultmark D."/>
            <person name="Huntley M.A."/>
            <person name="Jaffe D.B."/>
            <person name="Jagadeeshan S."/>
            <person name="Jeck W.R."/>
            <person name="Johnson J."/>
            <person name="Jones C.D."/>
            <person name="Jordan W.C."/>
            <person name="Karpen G.H."/>
            <person name="Kataoka E."/>
            <person name="Keightley P.D."/>
            <person name="Kheradpour P."/>
            <person name="Kirkness E.F."/>
            <person name="Koerich L.B."/>
            <person name="Kristiansen K."/>
            <person name="Kudrna D."/>
            <person name="Kulathinal R.J."/>
            <person name="Kumar S."/>
            <person name="Kwok R."/>
            <person name="Lander E."/>
            <person name="Langley C.H."/>
            <person name="Lapoint R."/>
            <person name="Lazzaro B.P."/>
            <person name="Lee S.J."/>
            <person name="Levesque L."/>
            <person name="Li R."/>
            <person name="Lin C.F."/>
            <person name="Lin M.F."/>
            <person name="Lindblad-Toh K."/>
            <person name="Llopart A."/>
            <person name="Long M."/>
            <person name="Low L."/>
            <person name="Lozovsky E."/>
            <person name="Lu J."/>
            <person name="Luo M."/>
            <person name="Machado C.A."/>
            <person name="Makalowski W."/>
            <person name="Marzo M."/>
            <person name="Matsuda M."/>
            <person name="Matzkin L."/>
            <person name="McAllister B."/>
            <person name="McBride C.S."/>
            <person name="McKernan B."/>
            <person name="McKernan K."/>
            <person name="Mendez-Lago M."/>
            <person name="Minx P."/>
            <person name="Mollenhauer M.U."/>
            <person name="Montooth K."/>
            <person name="Mount S.M."/>
            <person name="Mu X."/>
            <person name="Myers E."/>
            <person name="Negre B."/>
            <person name="Newfeld S."/>
            <person name="Nielsen R."/>
            <person name="Noor M.A."/>
            <person name="O'Grady P."/>
            <person name="Pachter L."/>
            <person name="Papaceit M."/>
            <person name="Parisi M.J."/>
            <person name="Parisi M."/>
            <person name="Parts L."/>
            <person name="Pedersen J.S."/>
            <person name="Pesole G."/>
            <person name="Phillippy A.M."/>
            <person name="Ponting C.P."/>
            <person name="Pop M."/>
            <person name="Porcelli D."/>
            <person name="Powell J.R."/>
            <person name="Prohaska S."/>
            <person name="Pruitt K."/>
            <person name="Puig M."/>
            <person name="Quesneville H."/>
            <person name="Ram K.R."/>
            <person name="Rand D."/>
            <person name="Rasmussen M.D."/>
            <person name="Reed L.K."/>
            <person name="Reenan R."/>
            <person name="Reily A."/>
            <person name="Remington K.A."/>
            <person name="Rieger T.T."/>
            <person name="Ritchie M.G."/>
            <person name="Robin C."/>
            <person name="Rogers Y.H."/>
            <person name="Rohde C."/>
            <person name="Rozas J."/>
            <person name="Rubenfield M.J."/>
            <person name="Ruiz A."/>
            <person name="Russo S."/>
            <person name="Salzberg S.L."/>
            <person name="Sanchez-Gracia A."/>
            <person name="Saranga D.J."/>
            <person name="Sato H."/>
            <person name="Schaeffer S.W."/>
            <person name="Schatz M.C."/>
            <person name="Schlenke T."/>
            <person name="Schwartz R."/>
            <person name="Segarra C."/>
            <person name="Singh R.S."/>
            <person name="Sirot L."/>
            <person name="Sirota M."/>
            <person name="Sisneros N.B."/>
            <person name="Smith C.D."/>
            <person name="Smith T.F."/>
            <person name="Spieth J."/>
            <person name="Stage D.E."/>
            <person name="Stark A."/>
            <person name="Stephan W."/>
            <person name="Strausberg R.L."/>
            <person name="Strempel S."/>
            <person name="Sturgill D."/>
            <person name="Sutton G."/>
            <person name="Sutton G.G."/>
            <person name="Tao W."/>
            <person name="Teichmann S."/>
            <person name="Tobari Y.N."/>
            <person name="Tomimura Y."/>
            <person name="Tsolas J.M."/>
            <person name="Valente V.L."/>
            <person name="Venter E."/>
            <person name="Venter J.C."/>
            <person name="Vicario S."/>
            <person name="Vieira F.G."/>
            <person name="Vilella A.J."/>
            <person name="Villasante A."/>
            <person name="Walenz B."/>
            <person name="Wang J."/>
            <person name="Wasserman M."/>
            <person name="Watts T."/>
            <person name="Wilson D."/>
            <person name="Wilson R.K."/>
            <person name="Wing R.A."/>
            <person name="Wolfner M.F."/>
            <person name="Wong A."/>
            <person name="Wong G.K."/>
            <person name="Wu C.I."/>
            <person name="Wu G."/>
            <person name="Yamamoto D."/>
            <person name="Yang H.P."/>
            <person name="Yang S.P."/>
            <person name="Yorke J.A."/>
            <person name="Yoshida K."/>
            <person name="Zdobnov E."/>
            <person name="Zhang P."/>
            <person name="Zhang Y."/>
            <person name="Zimin A.V."/>
            <person name="Baldwin J."/>
            <person name="Abdouelleil A."/>
            <person name="Abdulkadir J."/>
            <person name="Abebe A."/>
            <person name="Abera B."/>
            <person name="Abreu J."/>
            <person name="Acer S.C."/>
            <person name="Aftuck L."/>
            <person name="Alexander A."/>
            <person name="An P."/>
            <person name="Anderson E."/>
            <person name="Anderson S."/>
            <person name="Arachi H."/>
            <person name="Azer M."/>
            <person name="Bachantsang P."/>
            <person name="Barry A."/>
            <person name="Bayul T."/>
            <person name="Berlin A."/>
            <person name="Bessette D."/>
            <person name="Bloom T."/>
            <person name="Blye J."/>
            <person name="Boguslavskiy L."/>
            <person name="Bonnet C."/>
            <person name="Boukhgalter B."/>
            <person name="Bourzgui I."/>
            <person name="Brown A."/>
            <person name="Cahill P."/>
            <person name="Channer S."/>
            <person name="Cheshatsang Y."/>
            <person name="Chuda L."/>
            <person name="Citroen M."/>
            <person name="Collymore A."/>
            <person name="Cooke P."/>
            <person name="Costello M."/>
            <person name="D'Aco K."/>
            <person name="Daza R."/>
            <person name="De Haan G."/>
            <person name="DeGray S."/>
            <person name="DeMaso C."/>
            <person name="Dhargay N."/>
            <person name="Dooley K."/>
            <person name="Dooley E."/>
            <person name="Doricent M."/>
            <person name="Dorje P."/>
            <person name="Dorjee K."/>
            <person name="Dupes A."/>
            <person name="Elong R."/>
            <person name="Falk J."/>
            <person name="Farina A."/>
            <person name="Faro S."/>
            <person name="Ferguson D."/>
            <person name="Fisher S."/>
            <person name="Foley C.D."/>
            <person name="Franke A."/>
            <person name="Friedrich D."/>
            <person name="Gadbois L."/>
            <person name="Gearin G."/>
            <person name="Gearin C.R."/>
            <person name="Giannoukos G."/>
            <person name="Goode T."/>
            <person name="Graham J."/>
            <person name="Grandbois E."/>
            <person name="Grewal S."/>
            <person name="Gyaltsen K."/>
            <person name="Hafez N."/>
            <person name="Hagos B."/>
            <person name="Hall J."/>
            <person name="Henson C."/>
            <person name="Hollinger A."/>
            <person name="Honan T."/>
            <person name="Huard M.D."/>
            <person name="Hughes L."/>
            <person name="Hurhula B."/>
            <person name="Husby M.E."/>
            <person name="Kamat A."/>
            <person name="Kanga B."/>
            <person name="Kashin S."/>
            <person name="Khazanovich D."/>
            <person name="Kisner P."/>
            <person name="Lance K."/>
            <person name="Lara M."/>
            <person name="Lee W."/>
            <person name="Lennon N."/>
            <person name="Letendre F."/>
            <person name="LeVine R."/>
            <person name="Lipovsky A."/>
            <person name="Liu X."/>
            <person name="Liu J."/>
            <person name="Liu S."/>
            <person name="Lokyitsang T."/>
            <person name="Lokyitsang Y."/>
            <person name="Lubonja R."/>
            <person name="Lui A."/>
            <person name="MacDonald P."/>
            <person name="Magnisalis V."/>
            <person name="Maru K."/>
            <person name="Matthews C."/>
            <person name="McCusker W."/>
            <person name="McDonough S."/>
            <person name="Mehta T."/>
            <person name="Meldrim J."/>
            <person name="Meneus L."/>
            <person name="Mihai O."/>
            <person name="Mihalev A."/>
            <person name="Mihova T."/>
            <person name="Mittelman R."/>
            <person name="Mlenga V."/>
            <person name="Montmayeur A."/>
            <person name="Mulrain L."/>
            <person name="Navidi A."/>
            <person name="Naylor J."/>
            <person name="Negash T."/>
            <person name="Nguyen T."/>
            <person name="Nguyen N."/>
            <person name="Nicol R."/>
            <person name="Norbu C."/>
            <person name="Norbu N."/>
            <person name="Novod N."/>
            <person name="O'Neill B."/>
            <person name="Osman S."/>
            <person name="Markiewicz E."/>
            <person name="Oyono O.L."/>
            <person name="Patti C."/>
            <person name="Phunkhang P."/>
            <person name="Pierre F."/>
            <person name="Priest M."/>
            <person name="Raghuraman S."/>
            <person name="Rege F."/>
            <person name="Reyes R."/>
            <person name="Rise C."/>
            <person name="Rogov P."/>
            <person name="Ross K."/>
            <person name="Ryan E."/>
            <person name="Settipalli S."/>
            <person name="Shea T."/>
            <person name="Sherpa N."/>
            <person name="Shi L."/>
            <person name="Shih D."/>
            <person name="Sparrow T."/>
            <person name="Spaulding J."/>
            <person name="Stalker J."/>
            <person name="Stange-Thomann N."/>
            <person name="Stavropoulos S."/>
            <person name="Stone C."/>
            <person name="Strader C."/>
            <person name="Tesfaye S."/>
            <person name="Thomson T."/>
            <person name="Thoulutsang Y."/>
            <person name="Thoulutsang D."/>
            <person name="Topham K."/>
            <person name="Topping I."/>
            <person name="Tsamla T."/>
            <person name="Vassiliev H."/>
            <person name="Vo A."/>
            <person name="Wangchuk T."/>
            <person name="Wangdi T."/>
            <person name="Weiand M."/>
            <person name="Wilkinson J."/>
            <person name="Wilson A."/>
            <person name="Yadav S."/>
            <person name="Young G."/>
            <person name="Yu Q."/>
            <person name="Zembek L."/>
            <person name="Zhong D."/>
            <person name="Zimmer A."/>
            <person name="Zwirko Z."/>
            <person name="Jaffe D.B."/>
            <person name="Alvarez P."/>
            <person name="Brockman W."/>
            <person name="Butler J."/>
            <person name="Chin C."/>
            <person name="Gnerre S."/>
            <person name="Grabherr M."/>
            <person name="Kleber M."/>
            <person name="Mauceli E."/>
            <person name="MacCallum I."/>
        </authorList>
    </citation>
    <scope>NUCLEOTIDE SEQUENCE [LARGE SCALE GENOMIC DNA]</scope>
    <source>
        <strain evidence="5 6">TSC#14021-0224.01</strain>
    </source>
</reference>
<dbReference type="EMBL" id="CH954179">
    <property type="protein sequence ID" value="EDV54354.2"/>
    <property type="molecule type" value="Genomic_DNA"/>
</dbReference>
<feature type="compositionally biased region" description="Polar residues" evidence="3">
    <location>
        <begin position="650"/>
        <end position="662"/>
    </location>
</feature>
<feature type="coiled-coil region" evidence="2">
    <location>
        <begin position="702"/>
        <end position="729"/>
    </location>
</feature>
<keyword evidence="6" id="KW-1185">Reference proteome</keyword>
<dbReference type="SMART" id="SM00356">
    <property type="entry name" value="ZnF_C3H1"/>
    <property type="match status" value="1"/>
</dbReference>
<evidence type="ECO:0000256" key="1">
    <source>
        <dbReference type="PROSITE-ProRule" id="PRU00723"/>
    </source>
</evidence>
<dbReference type="InterPro" id="IPR000571">
    <property type="entry name" value="Znf_CCCH"/>
</dbReference>
<dbReference type="PROSITE" id="PS50103">
    <property type="entry name" value="ZF_C3H1"/>
    <property type="match status" value="1"/>
</dbReference>
<feature type="compositionally biased region" description="Polar residues" evidence="3">
    <location>
        <begin position="594"/>
        <end position="603"/>
    </location>
</feature>
<feature type="zinc finger region" description="C3H1-type" evidence="1">
    <location>
        <begin position="367"/>
        <end position="394"/>
    </location>
</feature>
<evidence type="ECO:0000256" key="3">
    <source>
        <dbReference type="SAM" id="MobiDB-lite"/>
    </source>
</evidence>
<dbReference type="eggNOG" id="ENOG502TCDX">
    <property type="taxonomic scope" value="Eukaryota"/>
</dbReference>
<keyword evidence="1" id="KW-0862">Zinc</keyword>
<proteinExistence type="predicted"/>
<dbReference type="GO" id="GO:0071011">
    <property type="term" value="C:precatalytic spliceosome"/>
    <property type="evidence" value="ECO:0007669"/>
    <property type="project" value="TreeGrafter"/>
</dbReference>
<feature type="region of interest" description="Disordered" evidence="3">
    <location>
        <begin position="557"/>
        <end position="603"/>
    </location>
</feature>
<dbReference type="KEGG" id="der:6548590"/>
<organism evidence="5 6">
    <name type="scientific">Drosophila erecta</name>
    <name type="common">Fruit fly</name>
    <dbReference type="NCBI Taxonomy" id="7220"/>
    <lineage>
        <taxon>Eukaryota</taxon>
        <taxon>Metazoa</taxon>
        <taxon>Ecdysozoa</taxon>
        <taxon>Arthropoda</taxon>
        <taxon>Hexapoda</taxon>
        <taxon>Insecta</taxon>
        <taxon>Pterygota</taxon>
        <taxon>Neoptera</taxon>
        <taxon>Endopterygota</taxon>
        <taxon>Diptera</taxon>
        <taxon>Brachycera</taxon>
        <taxon>Muscomorpha</taxon>
        <taxon>Ephydroidea</taxon>
        <taxon>Drosophilidae</taxon>
        <taxon>Drosophila</taxon>
        <taxon>Sophophora</taxon>
    </lineage>
</organism>
<dbReference type="OrthoDB" id="7872077at2759"/>
<evidence type="ECO:0000256" key="2">
    <source>
        <dbReference type="SAM" id="Coils"/>
    </source>
</evidence>
<accession>B3NKQ0</accession>
<dbReference type="AlphaFoldDB" id="B3NKQ0"/>
<keyword evidence="2" id="KW-0175">Coiled coil</keyword>
<dbReference type="GO" id="GO:0003723">
    <property type="term" value="F:RNA binding"/>
    <property type="evidence" value="ECO:0007669"/>
    <property type="project" value="TreeGrafter"/>
</dbReference>
<name>B3NKQ0_DROER</name>
<sequence length="729" mass="82306">MSHSDENDENAILLTKTKPDSLFFKQKNAHMDGENKKPFRNRRNEHHCMAAAAPSVNLGITEPTEDFSKSASVNNTMSFAVGQAGSQPSSPQSSFVYKPFDYTLHGLTDFESTMSSTRKCSSQSPELFRKENYRFENSDAGLDDDFDSNDIFCSTMKDPQDIHLAFSSDECKINNINSISAISALEGNRNDTLLNCEMNELIERNHNRKKNIVIQSTLYNNDTILEAQENKVQSVDKDLYVKVSGKGSDHFICKQQNNNTLEPGELSEDTTSEAQKIQCAYKTSAVEDSEVSCEDVGAQHILIKKSSHCQFDNTTFTKRNIMVDKKVSELESGELFEDDQVEYADLEDGELTGEEHEVSCNTIKKDDNRMPICRFHIRNTCIWGPKCRFRHPKMNKLGKYVMFEKKFLPVPTVPFTPVWPTYILPSMDTYQTALVEKMPRVPESLGISFGLNDMDNDPYYTQNQPEVNNRAPLLPKPTFSEVLIAQERYNSLAGNRPIRTLSYSQHMRSTTKTIGMSLSTCFNKRDWSSSLPRYSASKNTQPQMSLLKYSNIQRSSSIIVRSNPKRQRLTDSTSSSSDSSESSSYKSTAESTDEVSSFSESDGWGTQNGSTLLGISNITRKQNEENFSSGAVAYLSNQAKLITKRPNCSKFPTQKLSPTQDYSKPSTKTPPRSPTIVLPSAPKKPHSILGNSYSIRKKQYRQKQLLVQLLRVEQQIAKKKKQRVKALKE</sequence>
<dbReference type="HOGENOM" id="CLU_443635_0_0_1"/>
<keyword evidence="1" id="KW-0863">Zinc-finger</keyword>
<reference evidence="5 6" key="2">
    <citation type="journal article" date="2008" name="Bioinformatics">
        <title>Assembly reconciliation.</title>
        <authorList>
            <person name="Zimin A.V."/>
            <person name="Smith D.R."/>
            <person name="Sutton G."/>
            <person name="Yorke J.A."/>
        </authorList>
    </citation>
    <scope>NUCLEOTIDE SEQUENCE [LARGE SCALE GENOMIC DNA]</scope>
    <source>
        <strain evidence="5 6">TSC#14021-0224.01</strain>
    </source>
</reference>
<feature type="compositionally biased region" description="Low complexity" evidence="3">
    <location>
        <begin position="570"/>
        <end position="590"/>
    </location>
</feature>
<feature type="domain" description="C3H1-type" evidence="4">
    <location>
        <begin position="367"/>
        <end position="394"/>
    </location>
</feature>
<dbReference type="Proteomes" id="UP000008711">
    <property type="component" value="Unassembled WGS sequence"/>
</dbReference>
<evidence type="ECO:0000313" key="5">
    <source>
        <dbReference type="EMBL" id="EDV54354.2"/>
    </source>
</evidence>
<protein>
    <recommendedName>
        <fullName evidence="4">C3H1-type domain-containing protein</fullName>
    </recommendedName>
</protein>
<keyword evidence="1" id="KW-0479">Metal-binding</keyword>
<dbReference type="InterPro" id="IPR052647">
    <property type="entry name" value="Zinc_finger_CCCH-type"/>
</dbReference>
<evidence type="ECO:0000259" key="4">
    <source>
        <dbReference type="PROSITE" id="PS50103"/>
    </source>
</evidence>
<feature type="region of interest" description="Disordered" evidence="3">
    <location>
        <begin position="646"/>
        <end position="694"/>
    </location>
</feature>
<dbReference type="PANTHER" id="PTHR46582:SF1">
    <property type="entry name" value="ZINC FINGER CCCH DOMAIN-CONTAINING PROTEIN 18"/>
    <property type="match status" value="1"/>
</dbReference>
<dbReference type="PANTHER" id="PTHR46582">
    <property type="entry name" value="ZINC FINGER CCCH DOMAIN-CONTAINING PROTEIN 18"/>
    <property type="match status" value="1"/>
</dbReference>
<dbReference type="Gene3D" id="4.10.1000.10">
    <property type="entry name" value="Zinc finger, CCCH-type"/>
    <property type="match status" value="1"/>
</dbReference>
<evidence type="ECO:0000313" key="6">
    <source>
        <dbReference type="Proteomes" id="UP000008711"/>
    </source>
</evidence>